<comment type="caution">
    <text evidence="3">The sequence shown here is derived from an EMBL/GenBank/DDBJ whole genome shotgun (WGS) entry which is preliminary data.</text>
</comment>
<feature type="compositionally biased region" description="Pro residues" evidence="1">
    <location>
        <begin position="175"/>
        <end position="187"/>
    </location>
</feature>
<evidence type="ECO:0000259" key="2">
    <source>
        <dbReference type="Pfam" id="PF07744"/>
    </source>
</evidence>
<reference evidence="3 4" key="1">
    <citation type="journal article" date="2018" name="Nat. Genet.">
        <title>Extensive intraspecific gene order and gene structural variations between Mo17 and other maize genomes.</title>
        <authorList>
            <person name="Sun S."/>
            <person name="Zhou Y."/>
            <person name="Chen J."/>
            <person name="Shi J."/>
            <person name="Zhao H."/>
            <person name="Zhao H."/>
            <person name="Song W."/>
            <person name="Zhang M."/>
            <person name="Cui Y."/>
            <person name="Dong X."/>
            <person name="Liu H."/>
            <person name="Ma X."/>
            <person name="Jiao Y."/>
            <person name="Wang B."/>
            <person name="Wei X."/>
            <person name="Stein J.C."/>
            <person name="Glaubitz J.C."/>
            <person name="Lu F."/>
            <person name="Yu G."/>
            <person name="Liang C."/>
            <person name="Fengler K."/>
            <person name="Li B."/>
            <person name="Rafalski A."/>
            <person name="Schnable P.S."/>
            <person name="Ware D.H."/>
            <person name="Buckler E.S."/>
            <person name="Lai J."/>
        </authorList>
    </citation>
    <scope>NUCLEOTIDE SEQUENCE [LARGE SCALE GENOMIC DNA]</scope>
    <source>
        <strain evidence="4">cv. Missouri 17</strain>
        <tissue evidence="3">Seedling</tissue>
    </source>
</reference>
<name>A0A3L6FD45_MAIZE</name>
<dbReference type="InterPro" id="IPR016194">
    <property type="entry name" value="SPOC-like_C_dom_sf"/>
</dbReference>
<dbReference type="Proteomes" id="UP000251960">
    <property type="component" value="Chromosome 3"/>
</dbReference>
<feature type="compositionally biased region" description="Polar residues" evidence="1">
    <location>
        <begin position="86"/>
        <end position="96"/>
    </location>
</feature>
<dbReference type="EMBL" id="NCVQ01000004">
    <property type="protein sequence ID" value="PWZ31096.1"/>
    <property type="molecule type" value="Genomic_DNA"/>
</dbReference>
<dbReference type="Pfam" id="PF07744">
    <property type="entry name" value="SPOC"/>
    <property type="match status" value="1"/>
</dbReference>
<dbReference type="InterPro" id="IPR012921">
    <property type="entry name" value="SPOC_C"/>
</dbReference>
<feature type="compositionally biased region" description="Polar residues" evidence="1">
    <location>
        <begin position="107"/>
        <end position="117"/>
    </location>
</feature>
<dbReference type="SUPFAM" id="SSF100939">
    <property type="entry name" value="SPOC domain-like"/>
    <property type="match status" value="1"/>
</dbReference>
<evidence type="ECO:0000313" key="3">
    <source>
        <dbReference type="EMBL" id="PWZ31096.1"/>
    </source>
</evidence>
<organism evidence="3 4">
    <name type="scientific">Zea mays</name>
    <name type="common">Maize</name>
    <dbReference type="NCBI Taxonomy" id="4577"/>
    <lineage>
        <taxon>Eukaryota</taxon>
        <taxon>Viridiplantae</taxon>
        <taxon>Streptophyta</taxon>
        <taxon>Embryophyta</taxon>
        <taxon>Tracheophyta</taxon>
        <taxon>Spermatophyta</taxon>
        <taxon>Magnoliopsida</taxon>
        <taxon>Liliopsida</taxon>
        <taxon>Poales</taxon>
        <taxon>Poaceae</taxon>
        <taxon>PACMAD clade</taxon>
        <taxon>Panicoideae</taxon>
        <taxon>Andropogonodae</taxon>
        <taxon>Andropogoneae</taxon>
        <taxon>Tripsacinae</taxon>
        <taxon>Zea</taxon>
    </lineage>
</organism>
<evidence type="ECO:0000313" key="4">
    <source>
        <dbReference type="Proteomes" id="UP000251960"/>
    </source>
</evidence>
<dbReference type="AlphaFoldDB" id="A0A3L6FD45"/>
<feature type="region of interest" description="Disordered" evidence="1">
    <location>
        <begin position="56"/>
        <end position="120"/>
    </location>
</feature>
<protein>
    <recommendedName>
        <fullName evidence="2">Spen paralogue and orthologue SPOC C-terminal domain-containing protein</fullName>
    </recommendedName>
</protein>
<evidence type="ECO:0000256" key="1">
    <source>
        <dbReference type="SAM" id="MobiDB-lite"/>
    </source>
</evidence>
<feature type="domain" description="Spen paralogue and orthologue SPOC C-terminal" evidence="2">
    <location>
        <begin position="223"/>
        <end position="275"/>
    </location>
</feature>
<proteinExistence type="predicted"/>
<feature type="compositionally biased region" description="Pro residues" evidence="1">
    <location>
        <begin position="56"/>
        <end position="67"/>
    </location>
</feature>
<accession>A0A3L6FD45</accession>
<gene>
    <name evidence="3" type="ORF">Zm00014a_026936</name>
</gene>
<sequence>MLGDHTAAALVPTAPPADVLAGSSRLQAFTPHEMTTAILELGQAVAGIRAFLAGPYTPPPQLPPPQQRPASATSYQYGMPPAWAGSATSSSPQASQGLPIHMPPGAQLQTPASQGTTAPMLGDHTAAALVPTAPPADVLAGSSRLQAFTPHEMTAAILELGQAVAGIRAFLAGPYTPPPQLPPPQQPPASATSYQYGMPPAWAGSASSSSPQASQGLPIHMREVCRLVPCSNGDLRGFRDFISYLVQKECAGVIRIPAVKAMWTRILFILPPTSDACGMVGIPPLPADTMIVVTLPKETTVEAS</sequence>
<dbReference type="ExpressionAtlas" id="A0A3L6FD45">
    <property type="expression patterns" value="baseline and differential"/>
</dbReference>
<feature type="region of interest" description="Disordered" evidence="1">
    <location>
        <begin position="175"/>
        <end position="194"/>
    </location>
</feature>